<gene>
    <name evidence="1" type="ORF">DV520_06800</name>
</gene>
<protein>
    <submittedName>
        <fullName evidence="1">Uncharacterized protein</fullName>
    </submittedName>
</protein>
<dbReference type="Proteomes" id="UP000260649">
    <property type="component" value="Unassembled WGS sequence"/>
</dbReference>
<dbReference type="AlphaFoldDB" id="A0A3E2B382"/>
<accession>A0A3E2B382</accession>
<dbReference type="EMBL" id="QQRQ01000009">
    <property type="protein sequence ID" value="RFT06498.1"/>
    <property type="molecule type" value="Genomic_DNA"/>
</dbReference>
<evidence type="ECO:0000313" key="2">
    <source>
        <dbReference type="Proteomes" id="UP000260649"/>
    </source>
</evidence>
<sequence length="118" mass="13146">MLALLVGCTNNSSSTPETICGTYTSGEAEFQKILAVDQNNQVYYADQKNDCFILGEVRQQKGDSYLISCQSSNYGDRIPDQEFTYDGKGFAITIQGERFEFEKIDDIPSVIGDVARYS</sequence>
<name>A0A3E2B382_9FIRM</name>
<organism evidence="1 2">
    <name type="scientific">Evtepia gabavorous</name>
    <dbReference type="NCBI Taxonomy" id="2211183"/>
    <lineage>
        <taxon>Bacteria</taxon>
        <taxon>Bacillati</taxon>
        <taxon>Bacillota</taxon>
        <taxon>Clostridia</taxon>
        <taxon>Eubacteriales</taxon>
        <taxon>Evtepia</taxon>
    </lineage>
</organism>
<comment type="caution">
    <text evidence="1">The sequence shown here is derived from an EMBL/GenBank/DDBJ whole genome shotgun (WGS) entry which is preliminary data.</text>
</comment>
<reference evidence="1 2" key="1">
    <citation type="submission" date="2018-07" db="EMBL/GenBank/DDBJ databases">
        <title>GABA Modulating Bacteria of the Human Gut Microbiota.</title>
        <authorList>
            <person name="Strandwitz P."/>
            <person name="Kim K.H."/>
            <person name="Terekhova D."/>
            <person name="Liu J.K."/>
            <person name="Sharma A."/>
            <person name="Levering J."/>
            <person name="Mcdonald D."/>
            <person name="Dietrich D."/>
            <person name="Ramadhar T.R."/>
            <person name="Lekbua A."/>
            <person name="Mroue N."/>
            <person name="Liston C."/>
            <person name="Stewart E.J."/>
            <person name="Dubin M.J."/>
            <person name="Zengler K."/>
            <person name="Knight R."/>
            <person name="Gilbert J.A."/>
            <person name="Clardy J."/>
            <person name="Lewis K."/>
        </authorList>
    </citation>
    <scope>NUCLEOTIDE SEQUENCE [LARGE SCALE GENOMIC DNA]</scope>
    <source>
        <strain evidence="1 2">KLE1738</strain>
    </source>
</reference>
<evidence type="ECO:0000313" key="1">
    <source>
        <dbReference type="EMBL" id="RFT06498.1"/>
    </source>
</evidence>
<proteinExistence type="predicted"/>
<keyword evidence="2" id="KW-1185">Reference proteome</keyword>